<keyword evidence="11" id="KW-1185">Reference proteome</keyword>
<accession>A0A2S6I844</accession>
<dbReference type="EMBL" id="PTJC01000005">
    <property type="protein sequence ID" value="PPK87658.1"/>
    <property type="molecule type" value="Genomic_DNA"/>
</dbReference>
<proteinExistence type="inferred from homology"/>
<evidence type="ECO:0000256" key="8">
    <source>
        <dbReference type="SAM" id="SignalP"/>
    </source>
</evidence>
<dbReference type="InterPro" id="IPR012910">
    <property type="entry name" value="Plug_dom"/>
</dbReference>
<evidence type="ECO:0000256" key="6">
    <source>
        <dbReference type="ARBA" id="ARBA00023237"/>
    </source>
</evidence>
<dbReference type="InterPro" id="IPR008969">
    <property type="entry name" value="CarboxyPept-like_regulatory"/>
</dbReference>
<feature type="chain" id="PRO_5015727602" evidence="8">
    <location>
        <begin position="20"/>
        <end position="986"/>
    </location>
</feature>
<dbReference type="NCBIfam" id="TIGR04056">
    <property type="entry name" value="OMP_RagA_SusC"/>
    <property type="match status" value="1"/>
</dbReference>
<comment type="similarity">
    <text evidence="7">Belongs to the TonB-dependent receptor family.</text>
</comment>
<comment type="caution">
    <text evidence="10">The sequence shown here is derived from an EMBL/GenBank/DDBJ whole genome shotgun (WGS) entry which is preliminary data.</text>
</comment>
<dbReference type="InterPro" id="IPR037066">
    <property type="entry name" value="Plug_dom_sf"/>
</dbReference>
<dbReference type="FunFam" id="2.170.130.10:FF:000008">
    <property type="entry name" value="SusC/RagA family TonB-linked outer membrane protein"/>
    <property type="match status" value="1"/>
</dbReference>
<keyword evidence="8" id="KW-0732">Signal</keyword>
<keyword evidence="4 7" id="KW-0812">Transmembrane</keyword>
<dbReference type="InterPro" id="IPR023997">
    <property type="entry name" value="TonB-dep_OMP_SusC/RagA_CS"/>
</dbReference>
<dbReference type="InterPro" id="IPR039426">
    <property type="entry name" value="TonB-dep_rcpt-like"/>
</dbReference>
<evidence type="ECO:0000313" key="10">
    <source>
        <dbReference type="EMBL" id="PPK87658.1"/>
    </source>
</evidence>
<dbReference type="Gene3D" id="2.170.130.10">
    <property type="entry name" value="TonB-dependent receptor, plug domain"/>
    <property type="match status" value="1"/>
</dbReference>
<keyword evidence="3 7" id="KW-1134">Transmembrane beta strand</keyword>
<name>A0A2S6I844_9BACT</name>
<reference evidence="10 11" key="1">
    <citation type="submission" date="2018-02" db="EMBL/GenBank/DDBJ databases">
        <title>Genomic Encyclopedia of Archaeal and Bacterial Type Strains, Phase II (KMG-II): from individual species to whole genera.</title>
        <authorList>
            <person name="Goeker M."/>
        </authorList>
    </citation>
    <scope>NUCLEOTIDE SEQUENCE [LARGE SCALE GENOMIC DNA]</scope>
    <source>
        <strain evidence="10 11">DSM 29526</strain>
    </source>
</reference>
<evidence type="ECO:0000256" key="2">
    <source>
        <dbReference type="ARBA" id="ARBA00022448"/>
    </source>
</evidence>
<evidence type="ECO:0000256" key="3">
    <source>
        <dbReference type="ARBA" id="ARBA00022452"/>
    </source>
</evidence>
<keyword evidence="2 7" id="KW-0813">Transport</keyword>
<dbReference type="SUPFAM" id="SSF56935">
    <property type="entry name" value="Porins"/>
    <property type="match status" value="1"/>
</dbReference>
<evidence type="ECO:0000256" key="4">
    <source>
        <dbReference type="ARBA" id="ARBA00022692"/>
    </source>
</evidence>
<dbReference type="NCBIfam" id="TIGR04057">
    <property type="entry name" value="SusC_RagA_signa"/>
    <property type="match status" value="1"/>
</dbReference>
<dbReference type="Gene3D" id="2.40.170.20">
    <property type="entry name" value="TonB-dependent receptor, beta-barrel domain"/>
    <property type="match status" value="1"/>
</dbReference>
<dbReference type="InterPro" id="IPR036942">
    <property type="entry name" value="Beta-barrel_TonB_sf"/>
</dbReference>
<dbReference type="PROSITE" id="PS52016">
    <property type="entry name" value="TONB_DEPENDENT_REC_3"/>
    <property type="match status" value="1"/>
</dbReference>
<evidence type="ECO:0000256" key="5">
    <source>
        <dbReference type="ARBA" id="ARBA00023136"/>
    </source>
</evidence>
<evidence type="ECO:0000256" key="7">
    <source>
        <dbReference type="PROSITE-ProRule" id="PRU01360"/>
    </source>
</evidence>
<dbReference type="Gene3D" id="2.60.40.1120">
    <property type="entry name" value="Carboxypeptidase-like, regulatory domain"/>
    <property type="match status" value="1"/>
</dbReference>
<feature type="signal peptide" evidence="8">
    <location>
        <begin position="1"/>
        <end position="19"/>
    </location>
</feature>
<dbReference type="Proteomes" id="UP000237662">
    <property type="component" value="Unassembled WGS sequence"/>
</dbReference>
<feature type="domain" description="TonB-dependent receptor plug" evidence="9">
    <location>
        <begin position="113"/>
        <end position="228"/>
    </location>
</feature>
<gene>
    <name evidence="10" type="ORF">CLV84_0606</name>
</gene>
<dbReference type="SUPFAM" id="SSF49464">
    <property type="entry name" value="Carboxypeptidase regulatory domain-like"/>
    <property type="match status" value="1"/>
</dbReference>
<keyword evidence="10" id="KW-0675">Receptor</keyword>
<organism evidence="10 11">
    <name type="scientific">Neolewinella xylanilytica</name>
    <dbReference type="NCBI Taxonomy" id="1514080"/>
    <lineage>
        <taxon>Bacteria</taxon>
        <taxon>Pseudomonadati</taxon>
        <taxon>Bacteroidota</taxon>
        <taxon>Saprospiria</taxon>
        <taxon>Saprospirales</taxon>
        <taxon>Lewinellaceae</taxon>
        <taxon>Neolewinella</taxon>
    </lineage>
</organism>
<comment type="subcellular location">
    <subcellularLocation>
        <location evidence="1 7">Cell outer membrane</location>
        <topology evidence="1 7">Multi-pass membrane protein</topology>
    </subcellularLocation>
</comment>
<keyword evidence="5 7" id="KW-0472">Membrane</keyword>
<dbReference type="GO" id="GO:0009279">
    <property type="term" value="C:cell outer membrane"/>
    <property type="evidence" value="ECO:0007669"/>
    <property type="project" value="UniProtKB-SubCell"/>
</dbReference>
<dbReference type="InterPro" id="IPR023996">
    <property type="entry name" value="TonB-dep_OMP_SusC/RagA"/>
</dbReference>
<dbReference type="AlphaFoldDB" id="A0A2S6I844"/>
<dbReference type="RefSeq" id="WP_104418256.1">
    <property type="nucleotide sequence ID" value="NZ_PTJC01000005.1"/>
</dbReference>
<evidence type="ECO:0000259" key="9">
    <source>
        <dbReference type="Pfam" id="PF07715"/>
    </source>
</evidence>
<keyword evidence="6 7" id="KW-0998">Cell outer membrane</keyword>
<sequence>MKTRLYFVLALFFSAFAVAGAQSLITGTVTDADNQPLTGVTVSVAATGTGNVTDLDGRFSVEAAVGDILRFSYIGMAAREIEVESTDELTVVLESDAAQLDEIVVVGYGSKKRSDVTGSIASVKNENFNKGVVVNPGQLLQGKIAGVNVTAASGEPGAAQDIIIRGVGSLRSGTTPLFVVDGFALDNTVNGVPTNPLNFINPADIESIDVLKDASAAAIYGARAANGVIVITTKQGRAGQSQINVSASTAITSLARKIDVFDAAAFRNQINAIGGVLNDGGADTDWQDELTRTANTNRVNLSMSGGAGSSSYFASFSAENQEGILRNNDLERYSARLNLTQRALNDRFKVDFNFSATRFENSRPNTTSVVTDMLQLNPTFPATVDGEPTDLVGDNINPLVRERIYDDLSYNNRILANLAPSIEIVDNLVYRFSVGVDYSTTNRDVQFMPYPSINDFELGSLNSFTTSNTNTQAENTLTYSIDRGIHDLSFLAGHSFQQIEVEQKGFFTEGFPNNGVEPRYQVGAASEPTRQSAFATINELQSFFGRINYGFNDKYLITATMRADGSSKFGANNKYGYFPSVALAWNVTNEPFLASSDVFTNLKVRASWGQTGNQEIPSKITQASFTESNSGNDTYPLDPNASDLSEYPYGSIYTRLANPNIQWEVSTQTNVGLDFALFNYRLTGNVDFFNKVSENILLEVAPVDPIQPTDRFWTNIPNMEIRNTGVELALNYNSDETRAFVYGIGGNISVTENEVRNSPYSILTTGSVIGAGQSGATINGVLNGEPIGTFFVQDFIGIGEDGLNQFADINGDGEILDNDRFAAGTALPSYIYAMNVNFAYKNFDLGINFNGVGGNKIFNHVALSLYSKGNLSNSLNTTDLAVQFPNEDVSNSNRVSTRYLEDGDYLRLNNATLGYNFDLDRLGIGNVVKNIRLSFTGQNLLLFTNYTGFDPEINTGSSVGDIQTFGIDYFSYPRGRTFLFGLDVTF</sequence>
<dbReference type="Pfam" id="PF07715">
    <property type="entry name" value="Plug"/>
    <property type="match status" value="1"/>
</dbReference>
<protein>
    <submittedName>
        <fullName evidence="10">Iron complex outermembrane receptor protein</fullName>
    </submittedName>
</protein>
<evidence type="ECO:0000256" key="1">
    <source>
        <dbReference type="ARBA" id="ARBA00004571"/>
    </source>
</evidence>
<dbReference type="Pfam" id="PF13715">
    <property type="entry name" value="CarbopepD_reg_2"/>
    <property type="match status" value="1"/>
</dbReference>
<dbReference type="OrthoDB" id="9768177at2"/>
<evidence type="ECO:0000313" key="11">
    <source>
        <dbReference type="Proteomes" id="UP000237662"/>
    </source>
</evidence>